<dbReference type="RefSeq" id="WP_285362657.1">
    <property type="nucleotide sequence ID" value="NZ_JASOPU010000384.1"/>
</dbReference>
<dbReference type="InterPro" id="IPR012340">
    <property type="entry name" value="NA-bd_OB-fold"/>
</dbReference>
<dbReference type="Gene3D" id="2.40.50.140">
    <property type="entry name" value="Nucleic acid-binding proteins"/>
    <property type="match status" value="1"/>
</dbReference>
<proteinExistence type="predicted"/>
<dbReference type="PANTHER" id="PTHR10724">
    <property type="entry name" value="30S RIBOSOMAL PROTEIN S1"/>
    <property type="match status" value="1"/>
</dbReference>
<gene>
    <name evidence="3" type="ORF">QP487_12850</name>
</gene>
<evidence type="ECO:0000256" key="1">
    <source>
        <dbReference type="ARBA" id="ARBA00022842"/>
    </source>
</evidence>
<feature type="non-terminal residue" evidence="3">
    <location>
        <position position="1"/>
    </location>
</feature>
<organism evidence="3 4">
    <name type="scientific">Streptococcus pasteurianus</name>
    <dbReference type="NCBI Taxonomy" id="197614"/>
    <lineage>
        <taxon>Bacteria</taxon>
        <taxon>Bacillati</taxon>
        <taxon>Bacillota</taxon>
        <taxon>Bacilli</taxon>
        <taxon>Lactobacillales</taxon>
        <taxon>Streptococcaceae</taxon>
        <taxon>Streptococcus</taxon>
    </lineage>
</organism>
<keyword evidence="1" id="KW-0460">Magnesium</keyword>
<accession>A0AAW6YLG2</accession>
<reference evidence="3" key="1">
    <citation type="submission" date="2023-05" db="EMBL/GenBank/DDBJ databases">
        <title>Cataloging the Phylogenetic Diversity of Human Bladder Bacteria.</title>
        <authorList>
            <person name="Du J."/>
        </authorList>
    </citation>
    <scope>NUCLEOTIDE SEQUENCE</scope>
    <source>
        <strain evidence="3">UMB0765</strain>
    </source>
</reference>
<evidence type="ECO:0000259" key="2">
    <source>
        <dbReference type="PROSITE" id="PS50126"/>
    </source>
</evidence>
<evidence type="ECO:0000313" key="4">
    <source>
        <dbReference type="Proteomes" id="UP001237917"/>
    </source>
</evidence>
<dbReference type="GO" id="GO:0003729">
    <property type="term" value="F:mRNA binding"/>
    <property type="evidence" value="ECO:0007669"/>
    <property type="project" value="TreeGrafter"/>
</dbReference>
<dbReference type="Proteomes" id="UP001237917">
    <property type="component" value="Unassembled WGS sequence"/>
</dbReference>
<feature type="domain" description="S1 motif" evidence="2">
    <location>
        <begin position="13"/>
        <end position="81"/>
    </location>
</feature>
<dbReference type="InterPro" id="IPR003029">
    <property type="entry name" value="S1_domain"/>
</dbReference>
<dbReference type="FunFam" id="2.40.50.140:FF:000023">
    <property type="entry name" value="Polyribonucleotide nucleotidyltransferase"/>
    <property type="match status" value="1"/>
</dbReference>
<name>A0AAW6YLG2_9STRE</name>
<comment type="caution">
    <text evidence="3">The sequence shown here is derived from an EMBL/GenBank/DDBJ whole genome shotgun (WGS) entry which is preliminary data.</text>
</comment>
<dbReference type="AlphaFoldDB" id="A0AAW6YLG2"/>
<evidence type="ECO:0000313" key="3">
    <source>
        <dbReference type="EMBL" id="MDK7294300.1"/>
    </source>
</evidence>
<dbReference type="GO" id="GO:0003735">
    <property type="term" value="F:structural constituent of ribosome"/>
    <property type="evidence" value="ECO:0007669"/>
    <property type="project" value="TreeGrafter"/>
</dbReference>
<dbReference type="EMBL" id="JASOPU010000384">
    <property type="protein sequence ID" value="MDK7294300.1"/>
    <property type="molecule type" value="Genomic_DNA"/>
</dbReference>
<sequence>EIIEELTLEIEVGQVFTGTVTRIEKFGAFVQLTPKQNGMVHISELQHKRTNKVEDVVQIGDQVKVKVIEVDNRGRINLSMKALT</sequence>
<dbReference type="InterPro" id="IPR050437">
    <property type="entry name" value="Ribos_protein_bS1-like"/>
</dbReference>
<dbReference type="GO" id="GO:0006412">
    <property type="term" value="P:translation"/>
    <property type="evidence" value="ECO:0007669"/>
    <property type="project" value="TreeGrafter"/>
</dbReference>
<dbReference type="PROSITE" id="PS50126">
    <property type="entry name" value="S1"/>
    <property type="match status" value="1"/>
</dbReference>
<protein>
    <submittedName>
        <fullName evidence="3">S1 RNA-binding domain-containing protein</fullName>
    </submittedName>
</protein>
<dbReference type="Pfam" id="PF00575">
    <property type="entry name" value="S1"/>
    <property type="match status" value="1"/>
</dbReference>
<dbReference type="SUPFAM" id="SSF50249">
    <property type="entry name" value="Nucleic acid-binding proteins"/>
    <property type="match status" value="1"/>
</dbReference>
<feature type="non-terminal residue" evidence="3">
    <location>
        <position position="84"/>
    </location>
</feature>
<dbReference type="SMART" id="SM00316">
    <property type="entry name" value="S1"/>
    <property type="match status" value="1"/>
</dbReference>